<evidence type="ECO:0000256" key="1">
    <source>
        <dbReference type="ARBA" id="ARBA00006817"/>
    </source>
</evidence>
<evidence type="ECO:0000313" key="3">
    <source>
        <dbReference type="EMBL" id="AVQ03674.1"/>
    </source>
</evidence>
<dbReference type="SUPFAM" id="SSF55961">
    <property type="entry name" value="Bet v1-like"/>
    <property type="match status" value="1"/>
</dbReference>
<evidence type="ECO:0000259" key="2">
    <source>
        <dbReference type="Pfam" id="PF08327"/>
    </source>
</evidence>
<dbReference type="Proteomes" id="UP000240527">
    <property type="component" value="Chromosome"/>
</dbReference>
<dbReference type="RefSeq" id="WP_013080708.1">
    <property type="nucleotide sequence ID" value="NZ_CP027850.1"/>
</dbReference>
<dbReference type="EMBL" id="CP027850">
    <property type="protein sequence ID" value="AVQ03674.1"/>
    <property type="molecule type" value="Genomic_DNA"/>
</dbReference>
<dbReference type="InterPro" id="IPR023393">
    <property type="entry name" value="START-like_dom_sf"/>
</dbReference>
<gene>
    <name evidence="3" type="ORF">B7G68_18630</name>
</gene>
<dbReference type="CDD" id="cd08896">
    <property type="entry name" value="SRPBCC_CalC_Aha1-like_3"/>
    <property type="match status" value="1"/>
</dbReference>
<comment type="similarity">
    <text evidence="1">Belongs to the AHA1 family.</text>
</comment>
<sequence length="165" mass="18728">MPLDTAPDAPKNEEQDLDLVLERIIDVPRETLYKCWTSPELMAQWFCPKPWYVSDVRQDVRTAGNSYLVMNGPNGERMPQPGVFLEVVPNEKLVFTDAFTETWKPSAKPFMVGIVTFEDLGGGKTRYRAVARHWTAEDRDTHEKMGFHEGWGVAADQLTALAKTL</sequence>
<dbReference type="Gene3D" id="3.30.530.20">
    <property type="match status" value="1"/>
</dbReference>
<accession>A0ABM6TL00</accession>
<proteinExistence type="inferred from homology"/>
<organism evidence="3 4">
    <name type="scientific">Caulobacter segnis</name>
    <dbReference type="NCBI Taxonomy" id="88688"/>
    <lineage>
        <taxon>Bacteria</taxon>
        <taxon>Pseudomonadati</taxon>
        <taxon>Pseudomonadota</taxon>
        <taxon>Alphaproteobacteria</taxon>
        <taxon>Caulobacterales</taxon>
        <taxon>Caulobacteraceae</taxon>
        <taxon>Caulobacter</taxon>
    </lineage>
</organism>
<evidence type="ECO:0000313" key="4">
    <source>
        <dbReference type="Proteomes" id="UP000240527"/>
    </source>
</evidence>
<dbReference type="Pfam" id="PF08327">
    <property type="entry name" value="AHSA1"/>
    <property type="match status" value="1"/>
</dbReference>
<protein>
    <submittedName>
        <fullName evidence="3">Polyketide cyclase</fullName>
    </submittedName>
</protein>
<name>A0ABM6TL00_9CAUL</name>
<feature type="domain" description="Activator of Hsp90 ATPase homologue 1/2-like C-terminal" evidence="2">
    <location>
        <begin position="26"/>
        <end position="162"/>
    </location>
</feature>
<keyword evidence="4" id="KW-1185">Reference proteome</keyword>
<reference evidence="3 4" key="1">
    <citation type="journal article" date="2015" name="Biotechnol. Bioeng.">
        <title>Genome sequence and phenotypic characterization of Caulobacter segnis.</title>
        <authorList>
            <person name="Patel S."/>
            <person name="Fletcher B."/>
            <person name="Scott D.C."/>
            <person name="Ely B."/>
        </authorList>
    </citation>
    <scope>NUCLEOTIDE SEQUENCE [LARGE SCALE GENOMIC DNA]</scope>
    <source>
        <strain evidence="3 4">TK0059</strain>
    </source>
</reference>
<dbReference type="InterPro" id="IPR013538">
    <property type="entry name" value="ASHA1/2-like_C"/>
</dbReference>